<accession>A0A917K955</accession>
<dbReference type="PANTHER" id="PTHR43682">
    <property type="entry name" value="LACTATE UTILIZATION PROTEIN C"/>
    <property type="match status" value="1"/>
</dbReference>
<evidence type="ECO:0000313" key="3">
    <source>
        <dbReference type="Proteomes" id="UP000637695"/>
    </source>
</evidence>
<keyword evidence="3" id="KW-1185">Reference proteome</keyword>
<dbReference type="InterPro" id="IPR003741">
    <property type="entry name" value="LUD_dom"/>
</dbReference>
<comment type="caution">
    <text evidence="2">The sequence shown here is derived from an EMBL/GenBank/DDBJ whole genome shotgun (WGS) entry which is preliminary data.</text>
</comment>
<proteinExistence type="predicted"/>
<gene>
    <name evidence="2" type="ORF">GCM10010885_12490</name>
</gene>
<evidence type="ECO:0000259" key="1">
    <source>
        <dbReference type="Pfam" id="PF02589"/>
    </source>
</evidence>
<dbReference type="AlphaFoldDB" id="A0A917K955"/>
<evidence type="ECO:0000313" key="2">
    <source>
        <dbReference type="EMBL" id="GGJ04828.1"/>
    </source>
</evidence>
<protein>
    <submittedName>
        <fullName evidence="2">Lactate utilization protein C</fullName>
    </submittedName>
</protein>
<feature type="domain" description="LUD" evidence="1">
    <location>
        <begin position="47"/>
        <end position="232"/>
    </location>
</feature>
<dbReference type="Gene3D" id="3.40.50.10420">
    <property type="entry name" value="NagB/RpiA/CoA transferase-like"/>
    <property type="match status" value="1"/>
</dbReference>
<dbReference type="EMBL" id="BMOY01000016">
    <property type="protein sequence ID" value="GGJ04828.1"/>
    <property type="molecule type" value="Genomic_DNA"/>
</dbReference>
<dbReference type="InterPro" id="IPR037171">
    <property type="entry name" value="NagB/RpiA_transferase-like"/>
</dbReference>
<dbReference type="PANTHER" id="PTHR43682:SF1">
    <property type="entry name" value="LACTATE UTILIZATION PROTEIN C"/>
    <property type="match status" value="1"/>
</dbReference>
<dbReference type="Pfam" id="PF02589">
    <property type="entry name" value="LUD_dom"/>
    <property type="match status" value="1"/>
</dbReference>
<dbReference type="InterPro" id="IPR024185">
    <property type="entry name" value="FTHF_cligase-like_sf"/>
</dbReference>
<dbReference type="Proteomes" id="UP000637695">
    <property type="component" value="Unassembled WGS sequence"/>
</dbReference>
<reference evidence="2" key="2">
    <citation type="submission" date="2020-09" db="EMBL/GenBank/DDBJ databases">
        <authorList>
            <person name="Sun Q."/>
            <person name="Ohkuma M."/>
        </authorList>
    </citation>
    <scope>NUCLEOTIDE SEQUENCE</scope>
    <source>
        <strain evidence="2">JCM 18487</strain>
    </source>
</reference>
<dbReference type="SUPFAM" id="SSF100950">
    <property type="entry name" value="NagB/RpiA/CoA transferase-like"/>
    <property type="match status" value="1"/>
</dbReference>
<name>A0A917K955_9BACL</name>
<organism evidence="2 3">
    <name type="scientific">Alicyclobacillus cellulosilyticus</name>
    <dbReference type="NCBI Taxonomy" id="1003997"/>
    <lineage>
        <taxon>Bacteria</taxon>
        <taxon>Bacillati</taxon>
        <taxon>Bacillota</taxon>
        <taxon>Bacilli</taxon>
        <taxon>Bacillales</taxon>
        <taxon>Alicyclobacillaceae</taxon>
        <taxon>Alicyclobacillus</taxon>
    </lineage>
</organism>
<reference evidence="2" key="1">
    <citation type="journal article" date="2014" name="Int. J. Syst. Evol. Microbiol.">
        <title>Complete genome sequence of Corynebacterium casei LMG S-19264T (=DSM 44701T), isolated from a smear-ripened cheese.</title>
        <authorList>
            <consortium name="US DOE Joint Genome Institute (JGI-PGF)"/>
            <person name="Walter F."/>
            <person name="Albersmeier A."/>
            <person name="Kalinowski J."/>
            <person name="Ruckert C."/>
        </authorList>
    </citation>
    <scope>NUCLEOTIDE SEQUENCE</scope>
    <source>
        <strain evidence="2">JCM 18487</strain>
    </source>
</reference>
<sequence>MDEAAFFERIARRLGRSAPLSAPPARDAVGAPEFWQAYQLPEEERIAKFCAELGKLGGHAEVFDSLAALHEGLRRVLRELGPRRIGLVGGGGLAAFALDEVLAEWETVVWPYAGGGELSEEAARAEVLRVFAAADVGITDCDWAVADTGSIVIAADSGRGRSVSLLPSVHIALIRSSQIRTRMGEVLAEVAARRASGGMPSGLFFITGPSRSSDIENDLTIGVHGPAAVVALVLRG</sequence>